<keyword evidence="4" id="KW-0804">Transcription</keyword>
<reference evidence="6 7" key="1">
    <citation type="submission" date="2016-11" db="EMBL/GenBank/DDBJ databases">
        <authorList>
            <person name="Jaros S."/>
            <person name="Januszkiewicz K."/>
            <person name="Wedrychowicz H."/>
        </authorList>
    </citation>
    <scope>NUCLEOTIDE SEQUENCE [LARGE SCALE GENOMIC DNA]</scope>
    <source>
        <strain evidence="6 7">DSM 3090</strain>
    </source>
</reference>
<dbReference type="STRING" id="1121331.SAMN02745248_01807"/>
<dbReference type="GO" id="GO:0046983">
    <property type="term" value="F:protein dimerization activity"/>
    <property type="evidence" value="ECO:0007669"/>
    <property type="project" value="InterPro"/>
</dbReference>
<dbReference type="GO" id="GO:0046914">
    <property type="term" value="F:transition metal ion binding"/>
    <property type="evidence" value="ECO:0007669"/>
    <property type="project" value="InterPro"/>
</dbReference>
<evidence type="ECO:0000313" key="6">
    <source>
        <dbReference type="EMBL" id="SHK11483.1"/>
    </source>
</evidence>
<evidence type="ECO:0000313" key="7">
    <source>
        <dbReference type="Proteomes" id="UP000183952"/>
    </source>
</evidence>
<keyword evidence="7" id="KW-1185">Reference proteome</keyword>
<keyword evidence="3" id="KW-0238">DNA-binding</keyword>
<dbReference type="RefSeq" id="WP_072903765.1">
    <property type="nucleotide sequence ID" value="NZ_FRAD01000014.1"/>
</dbReference>
<proteinExistence type="inferred from homology"/>
<dbReference type="Proteomes" id="UP000183952">
    <property type="component" value="Unassembled WGS sequence"/>
</dbReference>
<dbReference type="InterPro" id="IPR001367">
    <property type="entry name" value="Fe_dep_repressor"/>
</dbReference>
<dbReference type="PANTHER" id="PTHR33238">
    <property type="entry name" value="IRON (METAL) DEPENDENT REPRESSOR, DTXR FAMILY"/>
    <property type="match status" value="1"/>
</dbReference>
<dbReference type="Pfam" id="PF02742">
    <property type="entry name" value="Fe_dep_repr_C"/>
    <property type="match status" value="1"/>
</dbReference>
<dbReference type="PROSITE" id="PS50944">
    <property type="entry name" value="HTH_DTXR"/>
    <property type="match status" value="1"/>
</dbReference>
<comment type="similarity">
    <text evidence="1">Belongs to the DtxR/MntR family.</text>
</comment>
<feature type="domain" description="HTH dtxR-type" evidence="5">
    <location>
        <begin position="1"/>
        <end position="64"/>
    </location>
</feature>
<evidence type="ECO:0000256" key="3">
    <source>
        <dbReference type="ARBA" id="ARBA00023125"/>
    </source>
</evidence>
<dbReference type="GO" id="GO:0003700">
    <property type="term" value="F:DNA-binding transcription factor activity"/>
    <property type="evidence" value="ECO:0007669"/>
    <property type="project" value="InterPro"/>
</dbReference>
<dbReference type="InterPro" id="IPR036421">
    <property type="entry name" value="Fe_dep_repressor_sf"/>
</dbReference>
<dbReference type="EMBL" id="FRAD01000014">
    <property type="protein sequence ID" value="SHK11483.1"/>
    <property type="molecule type" value="Genomic_DNA"/>
</dbReference>
<keyword evidence="2" id="KW-0805">Transcription regulation</keyword>
<dbReference type="SUPFAM" id="SSF47979">
    <property type="entry name" value="Iron-dependent repressor protein, dimerization domain"/>
    <property type="match status" value="1"/>
</dbReference>
<evidence type="ECO:0000256" key="2">
    <source>
        <dbReference type="ARBA" id="ARBA00023015"/>
    </source>
</evidence>
<sequence length="124" mass="14401">MAIYKSSEDYLETILILKERIGEVRSIDIVNETGYKKSSISVAMKKLKEDNYIEMDCNGYISLTNKGYVVASDIYNKHEYLRRFFISLGVSENTAESDACKIEHEISDETFECIKKYFKNELIK</sequence>
<gene>
    <name evidence="6" type="ORF">SAMN02745248_01807</name>
</gene>
<dbReference type="InterPro" id="IPR036390">
    <property type="entry name" value="WH_DNA-bd_sf"/>
</dbReference>
<dbReference type="InterPro" id="IPR022687">
    <property type="entry name" value="HTH_DTXR"/>
</dbReference>
<dbReference type="InterPro" id="IPR036388">
    <property type="entry name" value="WH-like_DNA-bd_sf"/>
</dbReference>
<evidence type="ECO:0000259" key="5">
    <source>
        <dbReference type="PROSITE" id="PS50944"/>
    </source>
</evidence>
<dbReference type="PANTHER" id="PTHR33238:SF7">
    <property type="entry name" value="IRON-DEPENDENT TRANSCRIPTIONAL REGULATOR"/>
    <property type="match status" value="1"/>
</dbReference>
<dbReference type="GO" id="GO:0003677">
    <property type="term" value="F:DNA binding"/>
    <property type="evidence" value="ECO:0007669"/>
    <property type="project" value="UniProtKB-KW"/>
</dbReference>
<protein>
    <submittedName>
        <fullName evidence="6">Iron (Metal) dependent repressor, DtxR family</fullName>
    </submittedName>
</protein>
<dbReference type="InterPro" id="IPR050536">
    <property type="entry name" value="DtxR_MntR_Metal-Reg"/>
</dbReference>
<dbReference type="SUPFAM" id="SSF46785">
    <property type="entry name" value="Winged helix' DNA-binding domain"/>
    <property type="match status" value="1"/>
</dbReference>
<dbReference type="Gene3D" id="1.10.10.10">
    <property type="entry name" value="Winged helix-like DNA-binding domain superfamily/Winged helix DNA-binding domain"/>
    <property type="match status" value="1"/>
</dbReference>
<dbReference type="Gene3D" id="1.10.60.10">
    <property type="entry name" value="Iron dependent repressor, metal binding and dimerisation domain"/>
    <property type="match status" value="1"/>
</dbReference>
<accession>A0A1M6PU50</accession>
<evidence type="ECO:0000256" key="1">
    <source>
        <dbReference type="ARBA" id="ARBA00007871"/>
    </source>
</evidence>
<evidence type="ECO:0000256" key="4">
    <source>
        <dbReference type="ARBA" id="ARBA00023163"/>
    </source>
</evidence>
<name>A0A1M6PU50_9CLOT</name>
<dbReference type="SMART" id="SM00529">
    <property type="entry name" value="HTH_DTXR"/>
    <property type="match status" value="1"/>
</dbReference>
<organism evidence="6 7">
    <name type="scientific">Hathewaya proteolytica DSM 3090</name>
    <dbReference type="NCBI Taxonomy" id="1121331"/>
    <lineage>
        <taxon>Bacteria</taxon>
        <taxon>Bacillati</taxon>
        <taxon>Bacillota</taxon>
        <taxon>Clostridia</taxon>
        <taxon>Eubacteriales</taxon>
        <taxon>Clostridiaceae</taxon>
        <taxon>Hathewaya</taxon>
    </lineage>
</organism>
<dbReference type="OrthoDB" id="9794394at2"/>
<dbReference type="InterPro" id="IPR022689">
    <property type="entry name" value="Iron_dep_repressor"/>
</dbReference>
<dbReference type="Pfam" id="PF01325">
    <property type="entry name" value="Fe_dep_repress"/>
    <property type="match status" value="1"/>
</dbReference>
<dbReference type="AlphaFoldDB" id="A0A1M6PU50"/>